<evidence type="ECO:0000256" key="2">
    <source>
        <dbReference type="ARBA" id="ARBA00022982"/>
    </source>
</evidence>
<reference evidence="3" key="1">
    <citation type="submission" date="2019-09" db="EMBL/GenBank/DDBJ databases">
        <authorList>
            <person name="Cremers G."/>
        </authorList>
    </citation>
    <scope>NUCLEOTIDE SEQUENCE [LARGE SCALE GENOMIC DNA]</scope>
    <source>
        <strain evidence="3">3B</strain>
    </source>
</reference>
<keyword evidence="1" id="KW-0813">Transport</keyword>
<name>A0A5E6M7R4_9BACT</name>
<dbReference type="PANTHER" id="PTHR21294:SF8">
    <property type="entry name" value="ELECTRON TRANSFER FLAVOPROTEIN SUBUNIT BETA"/>
    <property type="match status" value="1"/>
</dbReference>
<proteinExistence type="predicted"/>
<dbReference type="InterPro" id="IPR014729">
    <property type="entry name" value="Rossmann-like_a/b/a_fold"/>
</dbReference>
<dbReference type="GO" id="GO:0009055">
    <property type="term" value="F:electron transfer activity"/>
    <property type="evidence" value="ECO:0007669"/>
    <property type="project" value="InterPro"/>
</dbReference>
<dbReference type="EMBL" id="CABFUZ020000082">
    <property type="protein sequence ID" value="VVM05255.1"/>
    <property type="molecule type" value="Genomic_DNA"/>
</dbReference>
<organism evidence="3 4">
    <name type="scientific">Methylacidimicrobium cyclopophantes</name>
    <dbReference type="NCBI Taxonomy" id="1041766"/>
    <lineage>
        <taxon>Bacteria</taxon>
        <taxon>Pseudomonadati</taxon>
        <taxon>Verrucomicrobiota</taxon>
        <taxon>Methylacidimicrobium</taxon>
    </lineage>
</organism>
<dbReference type="PANTHER" id="PTHR21294">
    <property type="entry name" value="ELECTRON TRANSFER FLAVOPROTEIN BETA-SUBUNIT"/>
    <property type="match status" value="1"/>
</dbReference>
<keyword evidence="4" id="KW-1185">Reference proteome</keyword>
<protein>
    <submittedName>
        <fullName evidence="3">Electron transfer flavoprotein subunit beta</fullName>
    </submittedName>
</protein>
<dbReference type="InterPro" id="IPR012255">
    <property type="entry name" value="ETF_b"/>
</dbReference>
<accession>A0A5E6M7R4</accession>
<dbReference type="Gene3D" id="3.40.50.620">
    <property type="entry name" value="HUPs"/>
    <property type="match status" value="1"/>
</dbReference>
<keyword evidence="2" id="KW-0249">Electron transport</keyword>
<comment type="caution">
    <text evidence="3">The sequence shown here is derived from an EMBL/GenBank/DDBJ whole genome shotgun (WGS) entry which is preliminary data.</text>
</comment>
<dbReference type="AlphaFoldDB" id="A0A5E6M7R4"/>
<sequence>MKFLIPIKRVPDPNVRIRVKADGSGRETEGLAFAINPLDLTALEEALRIRER</sequence>
<evidence type="ECO:0000313" key="3">
    <source>
        <dbReference type="EMBL" id="VVM05255.1"/>
    </source>
</evidence>
<gene>
    <name evidence="3" type="primary">etfB</name>
    <name evidence="3" type="ORF">MAMC_00487</name>
</gene>
<dbReference type="Proteomes" id="UP000381693">
    <property type="component" value="Unassembled WGS sequence"/>
</dbReference>
<dbReference type="SUPFAM" id="SSF52402">
    <property type="entry name" value="Adenine nucleotide alpha hydrolases-like"/>
    <property type="match status" value="1"/>
</dbReference>
<evidence type="ECO:0000256" key="1">
    <source>
        <dbReference type="ARBA" id="ARBA00022448"/>
    </source>
</evidence>
<evidence type="ECO:0000313" key="4">
    <source>
        <dbReference type="Proteomes" id="UP000381693"/>
    </source>
</evidence>